<dbReference type="InterPro" id="IPR023214">
    <property type="entry name" value="HAD_sf"/>
</dbReference>
<dbReference type="InterPro" id="IPR023198">
    <property type="entry name" value="PGP-like_dom2"/>
</dbReference>
<evidence type="ECO:0000313" key="1">
    <source>
        <dbReference type="EMBL" id="RXH98792.1"/>
    </source>
</evidence>
<dbReference type="Gene3D" id="1.10.150.240">
    <property type="entry name" value="Putative phosphatase, domain 2"/>
    <property type="match status" value="1"/>
</dbReference>
<reference evidence="1 2" key="1">
    <citation type="submission" date="2018-10" db="EMBL/GenBank/DDBJ databases">
        <title>A high-quality apple genome assembly.</title>
        <authorList>
            <person name="Hu J."/>
        </authorList>
    </citation>
    <scope>NUCLEOTIDE SEQUENCE [LARGE SCALE GENOMIC DNA]</scope>
    <source>
        <strain evidence="2">cv. HFTH1</strain>
        <tissue evidence="1">Young leaf</tissue>
    </source>
</reference>
<dbReference type="InterPro" id="IPR036412">
    <property type="entry name" value="HAD-like_sf"/>
</dbReference>
<sequence>TARFFALRKNNHNLVPSFSSTFPRNSTFPGKCLHFDRFAAFSSLSGAQDQNPSQELAVFLEVDGVLMDAYRLGNRQTFNAAFKKLGLDCASWTEPVYLDLLRKSAGDEEKMVNLYFNRIGWPSSLPTNEKESFGKNVLQQKKMAMDEFLMSEDLTLRPGVEEFIDDAYKEGIPLVVLTTYSKSGDQIAGSIVEKLGEERKLKIVRHKEVEQSVYTQLVNDTGLSSGVDEQLAKEAIKAETKDCRGGCIYMLKLSVDIDTSPSESSEKIIAALQAGAEVAGLPVCDCVLIAGSQSGVAGAERVGMPCVVFKKQFDLTIPKLRNKRRS</sequence>
<dbReference type="Proteomes" id="UP000290289">
    <property type="component" value="Chromosome 5"/>
</dbReference>
<gene>
    <name evidence="1" type="ORF">DVH24_011117</name>
</gene>
<dbReference type="GO" id="GO:0016787">
    <property type="term" value="F:hydrolase activity"/>
    <property type="evidence" value="ECO:0007669"/>
    <property type="project" value="InterPro"/>
</dbReference>
<name>A0A498JZ87_MALDO</name>
<protein>
    <recommendedName>
        <fullName evidence="3">Haloacid dehalogenase-like hydrolase domain-containing protein</fullName>
    </recommendedName>
</protein>
<dbReference type="PANTHER" id="PTHR42896:SF3">
    <property type="entry name" value="PROTEIN, PUTATIVE, EXPRESSED-RELATED"/>
    <property type="match status" value="1"/>
</dbReference>
<evidence type="ECO:0008006" key="3">
    <source>
        <dbReference type="Google" id="ProtNLM"/>
    </source>
</evidence>
<organism evidence="1 2">
    <name type="scientific">Malus domestica</name>
    <name type="common">Apple</name>
    <name type="synonym">Pyrus malus</name>
    <dbReference type="NCBI Taxonomy" id="3750"/>
    <lineage>
        <taxon>Eukaryota</taxon>
        <taxon>Viridiplantae</taxon>
        <taxon>Streptophyta</taxon>
        <taxon>Embryophyta</taxon>
        <taxon>Tracheophyta</taxon>
        <taxon>Spermatophyta</taxon>
        <taxon>Magnoliopsida</taxon>
        <taxon>eudicotyledons</taxon>
        <taxon>Gunneridae</taxon>
        <taxon>Pentapetalae</taxon>
        <taxon>rosids</taxon>
        <taxon>fabids</taxon>
        <taxon>Rosales</taxon>
        <taxon>Rosaceae</taxon>
        <taxon>Amygdaloideae</taxon>
        <taxon>Maleae</taxon>
        <taxon>Malus</taxon>
    </lineage>
</organism>
<feature type="non-terminal residue" evidence="1">
    <location>
        <position position="1"/>
    </location>
</feature>
<dbReference type="Gene3D" id="3.40.50.1000">
    <property type="entry name" value="HAD superfamily/HAD-like"/>
    <property type="match status" value="1"/>
</dbReference>
<dbReference type="AlphaFoldDB" id="A0A498JZ87"/>
<comment type="caution">
    <text evidence="1">The sequence shown here is derived from an EMBL/GenBank/DDBJ whole genome shotgun (WGS) entry which is preliminary data.</text>
</comment>
<proteinExistence type="predicted"/>
<keyword evidence="2" id="KW-1185">Reference proteome</keyword>
<accession>A0A498JZ87</accession>
<dbReference type="EMBL" id="RDQH01000331">
    <property type="protein sequence ID" value="RXH98792.1"/>
    <property type="molecule type" value="Genomic_DNA"/>
</dbReference>
<dbReference type="PANTHER" id="PTHR42896">
    <property type="entry name" value="XYLULOSE-1,5-BISPHOSPHATE (XUBP) PHOSPHATASE"/>
    <property type="match status" value="1"/>
</dbReference>
<dbReference type="InterPro" id="IPR044999">
    <property type="entry name" value="CbbY-like"/>
</dbReference>
<evidence type="ECO:0000313" key="2">
    <source>
        <dbReference type="Proteomes" id="UP000290289"/>
    </source>
</evidence>
<dbReference type="SUPFAM" id="SSF56784">
    <property type="entry name" value="HAD-like"/>
    <property type="match status" value="1"/>
</dbReference>